<dbReference type="PROSITE" id="PS50151">
    <property type="entry name" value="UVR"/>
    <property type="match status" value="1"/>
</dbReference>
<dbReference type="SUPFAM" id="SSF46600">
    <property type="entry name" value="C-terminal UvrC-binding domain of UvrB"/>
    <property type="match status" value="1"/>
</dbReference>
<dbReference type="Gene3D" id="4.10.860.10">
    <property type="entry name" value="UVR domain"/>
    <property type="match status" value="1"/>
</dbReference>
<accession>A0A934WRG7</accession>
<dbReference type="PANTHER" id="PTHR38430:SF1">
    <property type="entry name" value="PROTEIN-ARGININE KINASE ACTIVATOR PROTEIN"/>
    <property type="match status" value="1"/>
</dbReference>
<keyword evidence="3" id="KW-1185">Reference proteome</keyword>
<evidence type="ECO:0000313" key="2">
    <source>
        <dbReference type="EMBL" id="MBK6088070.1"/>
    </source>
</evidence>
<dbReference type="AlphaFoldDB" id="A0A934WRG7"/>
<dbReference type="GO" id="GO:0005507">
    <property type="term" value="F:copper ion binding"/>
    <property type="evidence" value="ECO:0007669"/>
    <property type="project" value="TreeGrafter"/>
</dbReference>
<dbReference type="GO" id="GO:1990169">
    <property type="term" value="P:stress response to copper ion"/>
    <property type="evidence" value="ECO:0007669"/>
    <property type="project" value="TreeGrafter"/>
</dbReference>
<proteinExistence type="predicted"/>
<dbReference type="GO" id="GO:0050897">
    <property type="term" value="F:cobalt ion binding"/>
    <property type="evidence" value="ECO:0007669"/>
    <property type="project" value="TreeGrafter"/>
</dbReference>
<dbReference type="RefSeq" id="WP_186832926.1">
    <property type="nucleotide sequence ID" value="NZ_JAEQMG010000048.1"/>
</dbReference>
<dbReference type="GO" id="GO:0046870">
    <property type="term" value="F:cadmium ion binding"/>
    <property type="evidence" value="ECO:0007669"/>
    <property type="project" value="TreeGrafter"/>
</dbReference>
<organism evidence="2 3">
    <name type="scientific">Ruminococcus difficilis</name>
    <dbReference type="NCBI Taxonomy" id="2763069"/>
    <lineage>
        <taxon>Bacteria</taxon>
        <taxon>Bacillati</taxon>
        <taxon>Bacillota</taxon>
        <taxon>Clostridia</taxon>
        <taxon>Eubacteriales</taxon>
        <taxon>Oscillospiraceae</taxon>
        <taxon>Ruminococcus</taxon>
    </lineage>
</organism>
<dbReference type="EMBL" id="JAEQMG010000048">
    <property type="protein sequence ID" value="MBK6088070.1"/>
    <property type="molecule type" value="Genomic_DNA"/>
</dbReference>
<evidence type="ECO:0000313" key="3">
    <source>
        <dbReference type="Proteomes" id="UP000633365"/>
    </source>
</evidence>
<dbReference type="InterPro" id="IPR036876">
    <property type="entry name" value="UVR_dom_sf"/>
</dbReference>
<gene>
    <name evidence="2" type="ORF">JKK62_05295</name>
</gene>
<protein>
    <submittedName>
        <fullName evidence="2">UvrB/UvrC motif-containing protein</fullName>
    </submittedName>
</protein>
<comment type="caution">
    <text evidence="2">The sequence shown here is derived from an EMBL/GenBank/DDBJ whole genome shotgun (WGS) entry which is preliminary data.</text>
</comment>
<dbReference type="InterPro" id="IPR001943">
    <property type="entry name" value="UVR_dom"/>
</dbReference>
<sequence>MLCQHCKKNEATTHVKTMVNGKYAEYRLCPECAHELGYDSMFTDFSADFGGLLSSFFSNALPAISGATHCDTCGSTLNDIKRTGKVGCADCYDTFFSELMPTIRNVHGNTEHKGKRPGVIEYTVNEEENKSDNDASSEDKIGTLRAQLKEAIEKENFERAAQLRDEIKGLEG</sequence>
<dbReference type="Proteomes" id="UP000633365">
    <property type="component" value="Unassembled WGS sequence"/>
</dbReference>
<evidence type="ECO:0000259" key="1">
    <source>
        <dbReference type="PROSITE" id="PS50151"/>
    </source>
</evidence>
<dbReference type="GO" id="GO:0008270">
    <property type="term" value="F:zinc ion binding"/>
    <property type="evidence" value="ECO:0007669"/>
    <property type="project" value="TreeGrafter"/>
</dbReference>
<name>A0A934WRG7_9FIRM</name>
<dbReference type="InterPro" id="IPR025542">
    <property type="entry name" value="YacH"/>
</dbReference>
<dbReference type="PIRSF" id="PIRSF015034">
    <property type="entry name" value="YacH"/>
    <property type="match status" value="1"/>
</dbReference>
<feature type="domain" description="UVR" evidence="1">
    <location>
        <begin position="138"/>
        <end position="172"/>
    </location>
</feature>
<dbReference type="PANTHER" id="PTHR38430">
    <property type="entry name" value="PROTEIN-ARGININE KINASE ACTIVATOR PROTEIN"/>
    <property type="match status" value="1"/>
</dbReference>
<dbReference type="Pfam" id="PF02151">
    <property type="entry name" value="UVR"/>
    <property type="match status" value="1"/>
</dbReference>
<reference evidence="2" key="1">
    <citation type="submission" date="2021-01" db="EMBL/GenBank/DDBJ databases">
        <title>Genome public.</title>
        <authorList>
            <person name="Liu C."/>
            <person name="Sun Q."/>
        </authorList>
    </citation>
    <scope>NUCLEOTIDE SEQUENCE</scope>
    <source>
        <strain evidence="2">M6</strain>
    </source>
</reference>
<dbReference type="GO" id="GO:1990170">
    <property type="term" value="P:stress response to cadmium ion"/>
    <property type="evidence" value="ECO:0007669"/>
    <property type="project" value="TreeGrafter"/>
</dbReference>